<evidence type="ECO:0000313" key="2">
    <source>
        <dbReference type="EMBL" id="CAL8116415.1"/>
    </source>
</evidence>
<organism evidence="2 3">
    <name type="scientific">Orchesella dallaii</name>
    <dbReference type="NCBI Taxonomy" id="48710"/>
    <lineage>
        <taxon>Eukaryota</taxon>
        <taxon>Metazoa</taxon>
        <taxon>Ecdysozoa</taxon>
        <taxon>Arthropoda</taxon>
        <taxon>Hexapoda</taxon>
        <taxon>Collembola</taxon>
        <taxon>Entomobryomorpha</taxon>
        <taxon>Entomobryoidea</taxon>
        <taxon>Orchesellidae</taxon>
        <taxon>Orchesellinae</taxon>
        <taxon>Orchesella</taxon>
    </lineage>
</organism>
<keyword evidence="1" id="KW-0732">Signal</keyword>
<protein>
    <submittedName>
        <fullName evidence="2">Uncharacterized protein</fullName>
    </submittedName>
</protein>
<evidence type="ECO:0000313" key="3">
    <source>
        <dbReference type="Proteomes" id="UP001642540"/>
    </source>
</evidence>
<comment type="caution">
    <text evidence="2">The sequence shown here is derived from an EMBL/GenBank/DDBJ whole genome shotgun (WGS) entry which is preliminary data.</text>
</comment>
<proteinExistence type="predicted"/>
<gene>
    <name evidence="2" type="ORF">ODALV1_LOCUS17275</name>
</gene>
<accession>A0ABP1R444</accession>
<feature type="signal peptide" evidence="1">
    <location>
        <begin position="1"/>
        <end position="17"/>
    </location>
</feature>
<dbReference type="Proteomes" id="UP001642540">
    <property type="component" value="Unassembled WGS sequence"/>
</dbReference>
<evidence type="ECO:0000256" key="1">
    <source>
        <dbReference type="SAM" id="SignalP"/>
    </source>
</evidence>
<dbReference type="EMBL" id="CAXLJM020000053">
    <property type="protein sequence ID" value="CAL8116415.1"/>
    <property type="molecule type" value="Genomic_DNA"/>
</dbReference>
<sequence length="206" mass="23303">MWYSLSASIALLCIASAVHVQSLNLKTAKDQPCFNIAKPETPIWDKKWVTSINPIYFPVMSTDSLYRASLNVLQKEARDVSFATVYYDACIKWYINNNDTSLSTGFNGLRKEYKTETLMDNPDAFTFVGVGGDKDFYSGTLYTTLTDNKSFFFTAICMQNGEMVWAVGSTTPTLTEETKKKVFDHAVSLGFHKEDFTELKYDTCKN</sequence>
<keyword evidence="3" id="KW-1185">Reference proteome</keyword>
<reference evidence="2 3" key="1">
    <citation type="submission" date="2024-08" db="EMBL/GenBank/DDBJ databases">
        <authorList>
            <person name="Cucini C."/>
            <person name="Frati F."/>
        </authorList>
    </citation>
    <scope>NUCLEOTIDE SEQUENCE [LARGE SCALE GENOMIC DNA]</scope>
</reference>
<feature type="chain" id="PRO_5046221902" evidence="1">
    <location>
        <begin position="18"/>
        <end position="206"/>
    </location>
</feature>
<name>A0ABP1R444_9HEXA</name>